<proteinExistence type="predicted"/>
<evidence type="ECO:0000313" key="1">
    <source>
        <dbReference type="EMBL" id="KAF5229660.1"/>
    </source>
</evidence>
<keyword evidence="2" id="KW-1185">Reference proteome</keyword>
<dbReference type="EMBL" id="JAAMOD010000385">
    <property type="protein sequence ID" value="KAF5229660.1"/>
    <property type="molecule type" value="Genomic_DNA"/>
</dbReference>
<name>A0AAN5Z1Y0_FUSAU</name>
<gene>
    <name evidence="1" type="ORF">FAUST_10297</name>
</gene>
<comment type="caution">
    <text evidence="1">The sequence shown here is derived from an EMBL/GenBank/DDBJ whole genome shotgun (WGS) entry which is preliminary data.</text>
</comment>
<reference evidence="1 2" key="1">
    <citation type="submission" date="2020-02" db="EMBL/GenBank/DDBJ databases">
        <title>Identification and distribution of gene clusters putatively required for synthesis of sphingolipid metabolism inhibitors in phylogenetically diverse species of the filamentous fungus Fusarium.</title>
        <authorList>
            <person name="Kim H.-S."/>
            <person name="Busman M."/>
            <person name="Brown D.W."/>
            <person name="Divon H."/>
            <person name="Uhlig S."/>
            <person name="Proctor R.H."/>
        </authorList>
    </citation>
    <scope>NUCLEOTIDE SEQUENCE [LARGE SCALE GENOMIC DNA]</scope>
    <source>
        <strain evidence="1 2">NRRL 2903</strain>
    </source>
</reference>
<protein>
    <submittedName>
        <fullName evidence="1">Uncharacterized protein</fullName>
    </submittedName>
</protein>
<accession>A0AAN5Z1Y0</accession>
<evidence type="ECO:0000313" key="2">
    <source>
        <dbReference type="Proteomes" id="UP000537989"/>
    </source>
</evidence>
<organism evidence="1 2">
    <name type="scientific">Fusarium austroamericanum</name>
    <dbReference type="NCBI Taxonomy" id="282268"/>
    <lineage>
        <taxon>Eukaryota</taxon>
        <taxon>Fungi</taxon>
        <taxon>Dikarya</taxon>
        <taxon>Ascomycota</taxon>
        <taxon>Pezizomycotina</taxon>
        <taxon>Sordariomycetes</taxon>
        <taxon>Hypocreomycetidae</taxon>
        <taxon>Hypocreales</taxon>
        <taxon>Nectriaceae</taxon>
        <taxon>Fusarium</taxon>
    </lineage>
</organism>
<dbReference type="Proteomes" id="UP000537989">
    <property type="component" value="Unassembled WGS sequence"/>
</dbReference>
<sequence>MASYVFDGVKRKTSNGEYYYLDDDMPTVRVPISNSCHGDRPMKPEELNEWFGVREDNMPSLPGYFTIPDLHSKHGGKSGKEKSYADYYFIEGAMVVYRPIEWVPSVVRIKTIPKNNIITTIKKEEVVDTRAKLYARAELSIELSAGGSGLGMAATATATSEIGVDFEKNTTKTETWTQEGQVGTKALNELAVGMLLKVEEVYRHSINVWVDGRKKGDSMGWSGGPGWNQIHVPETSLRSVRKLQFYNMRTSGVGGTQHLYIQTLPIFDKEKKLKDLHIALSNGGWEDWYAYVVGKKGESQGTKLLAYPGYQPSVTLMPA</sequence>
<dbReference type="AlphaFoldDB" id="A0AAN5Z1Y0"/>